<evidence type="ECO:0000256" key="8">
    <source>
        <dbReference type="SAM" id="MobiDB-lite"/>
    </source>
</evidence>
<dbReference type="GO" id="GO:0003724">
    <property type="term" value="F:RNA helicase activity"/>
    <property type="evidence" value="ECO:0007669"/>
    <property type="project" value="InterPro"/>
</dbReference>
<dbReference type="GO" id="GO:0016787">
    <property type="term" value="F:hydrolase activity"/>
    <property type="evidence" value="ECO:0007669"/>
    <property type="project" value="UniProtKB-KW"/>
</dbReference>
<feature type="domain" description="DEAD-box RNA helicase Q" evidence="11">
    <location>
        <begin position="59"/>
        <end position="87"/>
    </location>
</feature>
<dbReference type="GO" id="GO:0003676">
    <property type="term" value="F:nucleic acid binding"/>
    <property type="evidence" value="ECO:0007669"/>
    <property type="project" value="InterPro"/>
</dbReference>
<dbReference type="PANTHER" id="PTHR47959">
    <property type="entry name" value="ATP-DEPENDENT RNA HELICASE RHLE-RELATED"/>
    <property type="match status" value="1"/>
</dbReference>
<dbReference type="Gene3D" id="3.40.50.300">
    <property type="entry name" value="P-loop containing nucleotide triphosphate hydrolases"/>
    <property type="match status" value="2"/>
</dbReference>
<dbReference type="EMBL" id="LCNC01000047">
    <property type="protein sequence ID" value="KKU47167.1"/>
    <property type="molecule type" value="Genomic_DNA"/>
</dbReference>
<evidence type="ECO:0000313" key="13">
    <source>
        <dbReference type="Proteomes" id="UP000034831"/>
    </source>
</evidence>
<keyword evidence="1 7" id="KW-0547">Nucleotide-binding</keyword>
<organism evidence="12 13">
    <name type="scientific">Candidatus Woesebacteria bacterium GW2011_GWF2_46_8</name>
    <dbReference type="NCBI Taxonomy" id="1618604"/>
    <lineage>
        <taxon>Bacteria</taxon>
        <taxon>Candidatus Woeseibacteriota</taxon>
    </lineage>
</organism>
<dbReference type="SMART" id="SM00490">
    <property type="entry name" value="HELICc"/>
    <property type="match status" value="1"/>
</dbReference>
<evidence type="ECO:0000259" key="11">
    <source>
        <dbReference type="PROSITE" id="PS51195"/>
    </source>
</evidence>
<dbReference type="InterPro" id="IPR011545">
    <property type="entry name" value="DEAD/DEAH_box_helicase_dom"/>
</dbReference>
<dbReference type="PROSITE" id="PS51195">
    <property type="entry name" value="Q_MOTIF"/>
    <property type="match status" value="1"/>
</dbReference>
<evidence type="ECO:0000256" key="6">
    <source>
        <dbReference type="PROSITE-ProRule" id="PRU00552"/>
    </source>
</evidence>
<keyword evidence="4 7" id="KW-0067">ATP-binding</keyword>
<sequence>MYRGFNHRSNGHSGGRRFPNRFPSRNQKTDAEIVRAIQAVQIMEAQEGDAPQSTYSPKNRFEDFAISAQLKKNIADKRYLAPTPIQDQVIPAILEGSDIIGIANTGTGKTAAFLIPLIEKGYKDRGQKVLIITPTRELALQIGEELYGFSYGLGINKALCIGGMNEKKQRYELSSNPNFVIGTPGRLREFIQDGALAISKFNNIVIDEADRMVDIGFIADIKYFISRLPQARQSLFFSATIPPKVKLILGSFVRNPITISVKVKESIENIKQDIIKVTDSQGKVDQLENILSQEGFNKVLIFGRTKWGVQKLSNELARRGFRAGAIHGNKSQNQRQRVLNDFKNSRISILLATDVASRGLDIEDVSHVINYDLPNTFEDYIHRIGRTGRANKKGVALTFV</sequence>
<dbReference type="GO" id="GO:0005524">
    <property type="term" value="F:ATP binding"/>
    <property type="evidence" value="ECO:0007669"/>
    <property type="project" value="UniProtKB-KW"/>
</dbReference>
<name>A0A0G1QQM6_9BACT</name>
<reference evidence="12 13" key="1">
    <citation type="journal article" date="2015" name="Nature">
        <title>rRNA introns, odd ribosomes, and small enigmatic genomes across a large radiation of phyla.</title>
        <authorList>
            <person name="Brown C.T."/>
            <person name="Hug L.A."/>
            <person name="Thomas B.C."/>
            <person name="Sharon I."/>
            <person name="Castelle C.J."/>
            <person name="Singh A."/>
            <person name="Wilkins M.J."/>
            <person name="Williams K.H."/>
            <person name="Banfield J.F."/>
        </authorList>
    </citation>
    <scope>NUCLEOTIDE SEQUENCE [LARGE SCALE GENOMIC DNA]</scope>
</reference>
<feature type="domain" description="Helicase ATP-binding" evidence="9">
    <location>
        <begin position="90"/>
        <end position="259"/>
    </location>
</feature>
<feature type="domain" description="Helicase C-terminal" evidence="10">
    <location>
        <begin position="283"/>
        <end position="400"/>
    </location>
</feature>
<dbReference type="InterPro" id="IPR000629">
    <property type="entry name" value="RNA-helicase_DEAD-box_CS"/>
</dbReference>
<dbReference type="PROSITE" id="PS51194">
    <property type="entry name" value="HELICASE_CTER"/>
    <property type="match status" value="1"/>
</dbReference>
<dbReference type="InterPro" id="IPR044742">
    <property type="entry name" value="DEAD/DEAH_RhlB"/>
</dbReference>
<evidence type="ECO:0000256" key="7">
    <source>
        <dbReference type="RuleBase" id="RU000492"/>
    </source>
</evidence>
<feature type="compositionally biased region" description="Basic residues" evidence="8">
    <location>
        <begin position="1"/>
        <end position="19"/>
    </location>
</feature>
<dbReference type="Pfam" id="PF00271">
    <property type="entry name" value="Helicase_C"/>
    <property type="match status" value="1"/>
</dbReference>
<evidence type="ECO:0000256" key="1">
    <source>
        <dbReference type="ARBA" id="ARBA00022741"/>
    </source>
</evidence>
<dbReference type="InterPro" id="IPR027417">
    <property type="entry name" value="P-loop_NTPase"/>
</dbReference>
<feature type="short sequence motif" description="Q motif" evidence="6">
    <location>
        <begin position="59"/>
        <end position="87"/>
    </location>
</feature>
<protein>
    <submittedName>
        <fullName evidence="12">DEAD/DEAH box helicase domain protein</fullName>
    </submittedName>
</protein>
<evidence type="ECO:0000256" key="4">
    <source>
        <dbReference type="ARBA" id="ARBA00022840"/>
    </source>
</evidence>
<keyword evidence="3 7" id="KW-0347">Helicase</keyword>
<comment type="caution">
    <text evidence="12">The sequence shown here is derived from an EMBL/GenBank/DDBJ whole genome shotgun (WGS) entry which is preliminary data.</text>
</comment>
<dbReference type="CDD" id="cd18787">
    <property type="entry name" value="SF2_C_DEAD"/>
    <property type="match status" value="1"/>
</dbReference>
<dbReference type="Pfam" id="PF00270">
    <property type="entry name" value="DEAD"/>
    <property type="match status" value="1"/>
</dbReference>
<comment type="similarity">
    <text evidence="5 7">Belongs to the DEAD box helicase family.</text>
</comment>
<dbReference type="AlphaFoldDB" id="A0A0G1QQM6"/>
<dbReference type="Proteomes" id="UP000034831">
    <property type="component" value="Unassembled WGS sequence"/>
</dbReference>
<accession>A0A0G1QQM6</accession>
<dbReference type="InterPro" id="IPR050079">
    <property type="entry name" value="DEAD_box_RNA_helicase"/>
</dbReference>
<evidence type="ECO:0000313" key="12">
    <source>
        <dbReference type="EMBL" id="KKU47167.1"/>
    </source>
</evidence>
<dbReference type="InterPro" id="IPR014014">
    <property type="entry name" value="RNA_helicase_DEAD_Q_motif"/>
</dbReference>
<dbReference type="PATRIC" id="fig|1618604.3.peg.527"/>
<dbReference type="CDD" id="cd00268">
    <property type="entry name" value="DEADc"/>
    <property type="match status" value="1"/>
</dbReference>
<evidence type="ECO:0000259" key="10">
    <source>
        <dbReference type="PROSITE" id="PS51194"/>
    </source>
</evidence>
<evidence type="ECO:0000256" key="5">
    <source>
        <dbReference type="ARBA" id="ARBA00038437"/>
    </source>
</evidence>
<dbReference type="SUPFAM" id="SSF52540">
    <property type="entry name" value="P-loop containing nucleoside triphosphate hydrolases"/>
    <property type="match status" value="1"/>
</dbReference>
<feature type="region of interest" description="Disordered" evidence="8">
    <location>
        <begin position="1"/>
        <end position="27"/>
    </location>
</feature>
<evidence type="ECO:0000256" key="3">
    <source>
        <dbReference type="ARBA" id="ARBA00022806"/>
    </source>
</evidence>
<keyword evidence="2 7" id="KW-0378">Hydrolase</keyword>
<dbReference type="InterPro" id="IPR014001">
    <property type="entry name" value="Helicase_ATP-bd"/>
</dbReference>
<dbReference type="InterPro" id="IPR001650">
    <property type="entry name" value="Helicase_C-like"/>
</dbReference>
<dbReference type="SMART" id="SM00487">
    <property type="entry name" value="DEXDc"/>
    <property type="match status" value="1"/>
</dbReference>
<proteinExistence type="inferred from homology"/>
<evidence type="ECO:0000256" key="2">
    <source>
        <dbReference type="ARBA" id="ARBA00022801"/>
    </source>
</evidence>
<gene>
    <name evidence="12" type="ORF">UX67_C0047G0002</name>
</gene>
<dbReference type="GO" id="GO:0005829">
    <property type="term" value="C:cytosol"/>
    <property type="evidence" value="ECO:0007669"/>
    <property type="project" value="TreeGrafter"/>
</dbReference>
<dbReference type="PROSITE" id="PS51192">
    <property type="entry name" value="HELICASE_ATP_BIND_1"/>
    <property type="match status" value="1"/>
</dbReference>
<evidence type="ECO:0000259" key="9">
    <source>
        <dbReference type="PROSITE" id="PS51192"/>
    </source>
</evidence>
<dbReference type="PANTHER" id="PTHR47959:SF13">
    <property type="entry name" value="ATP-DEPENDENT RNA HELICASE RHLE"/>
    <property type="match status" value="1"/>
</dbReference>
<dbReference type="PROSITE" id="PS00039">
    <property type="entry name" value="DEAD_ATP_HELICASE"/>
    <property type="match status" value="1"/>
</dbReference>